<protein>
    <submittedName>
        <fullName evidence="9">N-acetylglucosamine transport system permease protein</fullName>
    </submittedName>
</protein>
<keyword evidence="3" id="KW-1003">Cell membrane</keyword>
<feature type="domain" description="ABC transmembrane type-1" evidence="8">
    <location>
        <begin position="69"/>
        <end position="262"/>
    </location>
</feature>
<comment type="caution">
    <text evidence="9">The sequence shown here is derived from an EMBL/GenBank/DDBJ whole genome shotgun (WGS) entry which is preliminary data.</text>
</comment>
<dbReference type="CDD" id="cd06261">
    <property type="entry name" value="TM_PBP2"/>
    <property type="match status" value="1"/>
</dbReference>
<evidence type="ECO:0000313" key="10">
    <source>
        <dbReference type="Proteomes" id="UP000587760"/>
    </source>
</evidence>
<dbReference type="InterPro" id="IPR035906">
    <property type="entry name" value="MetI-like_sf"/>
</dbReference>
<evidence type="ECO:0000256" key="2">
    <source>
        <dbReference type="ARBA" id="ARBA00022448"/>
    </source>
</evidence>
<feature type="transmembrane region" description="Helical" evidence="7">
    <location>
        <begin position="241"/>
        <end position="262"/>
    </location>
</feature>
<evidence type="ECO:0000259" key="8">
    <source>
        <dbReference type="PROSITE" id="PS50928"/>
    </source>
</evidence>
<dbReference type="GO" id="GO:0005886">
    <property type="term" value="C:plasma membrane"/>
    <property type="evidence" value="ECO:0007669"/>
    <property type="project" value="UniProtKB-SubCell"/>
</dbReference>
<dbReference type="GO" id="GO:0055085">
    <property type="term" value="P:transmembrane transport"/>
    <property type="evidence" value="ECO:0007669"/>
    <property type="project" value="InterPro"/>
</dbReference>
<proteinExistence type="inferred from homology"/>
<dbReference type="InterPro" id="IPR050901">
    <property type="entry name" value="BP-dep_ABC_trans_perm"/>
</dbReference>
<evidence type="ECO:0000256" key="5">
    <source>
        <dbReference type="ARBA" id="ARBA00022989"/>
    </source>
</evidence>
<keyword evidence="4 7" id="KW-0812">Transmembrane</keyword>
<dbReference type="PANTHER" id="PTHR32243">
    <property type="entry name" value="MALTOSE TRANSPORT SYSTEM PERMEASE-RELATED"/>
    <property type="match status" value="1"/>
</dbReference>
<evidence type="ECO:0000256" key="7">
    <source>
        <dbReference type="RuleBase" id="RU363032"/>
    </source>
</evidence>
<keyword evidence="5 7" id="KW-1133">Transmembrane helix</keyword>
<feature type="transmembrane region" description="Helical" evidence="7">
    <location>
        <begin position="194"/>
        <end position="216"/>
    </location>
</feature>
<comment type="similarity">
    <text evidence="7">Belongs to the binding-protein-dependent transport system permease family.</text>
</comment>
<evidence type="ECO:0000313" key="9">
    <source>
        <dbReference type="EMBL" id="MBB6481122.1"/>
    </source>
</evidence>
<feature type="transmembrane region" description="Helical" evidence="7">
    <location>
        <begin position="107"/>
        <end position="127"/>
    </location>
</feature>
<dbReference type="PROSITE" id="PS50928">
    <property type="entry name" value="ABC_TM1"/>
    <property type="match status" value="1"/>
</dbReference>
<keyword evidence="10" id="KW-1185">Reference proteome</keyword>
<dbReference type="Pfam" id="PF00528">
    <property type="entry name" value="BPD_transp_1"/>
    <property type="match status" value="1"/>
</dbReference>
<evidence type="ECO:0000256" key="4">
    <source>
        <dbReference type="ARBA" id="ARBA00022692"/>
    </source>
</evidence>
<sequence length="277" mass="30965">MNRKQTLGRLPGYAVLNLWVLFTIVLVGWIVLASLSTTREIFTNTLLQSGLHFDNYIKAIVNHNVGMYFINSMIYTFAASFGIIVISAPASYILARFRFRGNKLIQSLFVGSLGIPQIMIILPLFYLASIMRMTNSRSLLIILYICLNVPFTVFFLLSFFATIPGSFEEAAAIDGCTPIGTFWKIIFPLAQPGIITVGIFNFIVLWNEFFIALIFANTSELRPLAVGLYTMVQSMRYIGDWAGMFAAVIIVFVPTFLLYIFLSKRIIAGVTGGAIKE</sequence>
<feature type="transmembrane region" description="Helical" evidence="7">
    <location>
        <begin position="139"/>
        <end position="160"/>
    </location>
</feature>
<dbReference type="AlphaFoldDB" id="A0A841RFI8"/>
<evidence type="ECO:0000256" key="3">
    <source>
        <dbReference type="ARBA" id="ARBA00022475"/>
    </source>
</evidence>
<dbReference type="Proteomes" id="UP000587760">
    <property type="component" value="Unassembled WGS sequence"/>
</dbReference>
<feature type="transmembrane region" description="Helical" evidence="7">
    <location>
        <begin position="73"/>
        <end position="95"/>
    </location>
</feature>
<organism evidence="9 10">
    <name type="scientific">Spirochaeta isovalerica</name>
    <dbReference type="NCBI Taxonomy" id="150"/>
    <lineage>
        <taxon>Bacteria</taxon>
        <taxon>Pseudomonadati</taxon>
        <taxon>Spirochaetota</taxon>
        <taxon>Spirochaetia</taxon>
        <taxon>Spirochaetales</taxon>
        <taxon>Spirochaetaceae</taxon>
        <taxon>Spirochaeta</taxon>
    </lineage>
</organism>
<keyword evidence="2 7" id="KW-0813">Transport</keyword>
<evidence type="ECO:0000256" key="6">
    <source>
        <dbReference type="ARBA" id="ARBA00023136"/>
    </source>
</evidence>
<name>A0A841RFI8_9SPIO</name>
<keyword evidence="6 7" id="KW-0472">Membrane</keyword>
<reference evidence="9 10" key="1">
    <citation type="submission" date="2020-08" db="EMBL/GenBank/DDBJ databases">
        <title>Genomic Encyclopedia of Type Strains, Phase IV (KMG-IV): sequencing the most valuable type-strain genomes for metagenomic binning, comparative biology and taxonomic classification.</title>
        <authorList>
            <person name="Goeker M."/>
        </authorList>
    </citation>
    <scope>NUCLEOTIDE SEQUENCE [LARGE SCALE GENOMIC DNA]</scope>
    <source>
        <strain evidence="9 10">DSM 2461</strain>
    </source>
</reference>
<dbReference type="SUPFAM" id="SSF161098">
    <property type="entry name" value="MetI-like"/>
    <property type="match status" value="1"/>
</dbReference>
<dbReference type="InterPro" id="IPR000515">
    <property type="entry name" value="MetI-like"/>
</dbReference>
<comment type="subcellular location">
    <subcellularLocation>
        <location evidence="1 7">Cell membrane</location>
        <topology evidence="1 7">Multi-pass membrane protein</topology>
    </subcellularLocation>
</comment>
<dbReference type="PANTHER" id="PTHR32243:SF24">
    <property type="entry name" value="DIACETYLCHITOBIOSE UPTAKE SYSTEM PERMEASE PROTEIN NGCG"/>
    <property type="match status" value="1"/>
</dbReference>
<dbReference type="EMBL" id="JACHGJ010000005">
    <property type="protein sequence ID" value="MBB6481122.1"/>
    <property type="molecule type" value="Genomic_DNA"/>
</dbReference>
<accession>A0A841RFI8</accession>
<dbReference type="RefSeq" id="WP_184747367.1">
    <property type="nucleotide sequence ID" value="NZ_JACHGJ010000005.1"/>
</dbReference>
<feature type="transmembrane region" description="Helical" evidence="7">
    <location>
        <begin position="12"/>
        <end position="32"/>
    </location>
</feature>
<dbReference type="Gene3D" id="1.10.3720.10">
    <property type="entry name" value="MetI-like"/>
    <property type="match status" value="1"/>
</dbReference>
<gene>
    <name evidence="9" type="ORF">HNR50_002795</name>
</gene>
<evidence type="ECO:0000256" key="1">
    <source>
        <dbReference type="ARBA" id="ARBA00004651"/>
    </source>
</evidence>